<dbReference type="GO" id="GO:0003735">
    <property type="term" value="F:structural constituent of ribosome"/>
    <property type="evidence" value="ECO:0007669"/>
    <property type="project" value="InterPro"/>
</dbReference>
<evidence type="ECO:0000313" key="9">
    <source>
        <dbReference type="Proteomes" id="UP000572268"/>
    </source>
</evidence>
<evidence type="ECO:0000256" key="3">
    <source>
        <dbReference type="ARBA" id="ARBA00023274"/>
    </source>
</evidence>
<evidence type="ECO:0000259" key="5">
    <source>
        <dbReference type="Pfam" id="PF00828"/>
    </source>
</evidence>
<dbReference type="PANTHER" id="PTHR12934:SF11">
    <property type="entry name" value="LARGE RIBOSOMAL SUBUNIT PROTEIN UL15M"/>
    <property type="match status" value="1"/>
</dbReference>
<dbReference type="AlphaFoldDB" id="A0A7J6MHW9"/>
<evidence type="ECO:0000256" key="4">
    <source>
        <dbReference type="SAM" id="MobiDB-lite"/>
    </source>
</evidence>
<dbReference type="EMBL" id="JABAHT010000003">
    <property type="protein sequence ID" value="KAF4671179.1"/>
    <property type="molecule type" value="Genomic_DNA"/>
</dbReference>
<dbReference type="InterPro" id="IPR021131">
    <property type="entry name" value="Ribosomal_uL15/eL18"/>
</dbReference>
<dbReference type="GO" id="GO:0006412">
    <property type="term" value="P:translation"/>
    <property type="evidence" value="ECO:0007669"/>
    <property type="project" value="InterPro"/>
</dbReference>
<comment type="similarity">
    <text evidence="1">Belongs to the universal ribosomal protein uL15 family.</text>
</comment>
<sequence>MHASSRLARHALRTLVRPRQPICRLFCSVSASTPDSTKVADGGGGAGPAELLRRFTPRPFNPRFAYTSRPFFPICAKNMRNGHGRQVQKKKKKRVRGRGKSQRGIKLQHDRGMDVDPETWDGGNRAYYTKFPKWPGAKREMSSKYQQLETLSLARLRKFIEHGRLDTRYPITQRHLFESRCVKRVRNGVRLFNYNDYPFPYKVNIEVASVDQSSIDMIKRVGGSVTVVYMERVALRAHIKPWKFEVLPKTARPNLAMVHYMEKMRARGAKVRYIKPLWLLDEEQRVRAQLREEMAEEDIARETVPEINA</sequence>
<feature type="domain" description="Large ribosomal subunit protein uL15/eL18" evidence="5">
    <location>
        <begin position="151"/>
        <end position="226"/>
    </location>
</feature>
<feature type="compositionally biased region" description="Basic residues" evidence="4">
    <location>
        <begin position="80"/>
        <end position="103"/>
    </location>
</feature>
<dbReference type="EMBL" id="JABANN010000001">
    <property type="protein sequence ID" value="KAF4676564.1"/>
    <property type="molecule type" value="Genomic_DNA"/>
</dbReference>
<feature type="region of interest" description="Disordered" evidence="4">
    <location>
        <begin position="80"/>
        <end position="107"/>
    </location>
</feature>
<proteinExistence type="inferred from homology"/>
<name>A0A7J6MHW9_PEROL</name>
<accession>A0A7J6MHW9</accession>
<evidence type="ECO:0000256" key="2">
    <source>
        <dbReference type="ARBA" id="ARBA00022980"/>
    </source>
</evidence>
<keyword evidence="2 6" id="KW-0689">Ribosomal protein</keyword>
<evidence type="ECO:0000313" key="7">
    <source>
        <dbReference type="EMBL" id="KAF4676564.1"/>
    </source>
</evidence>
<dbReference type="SUPFAM" id="SSF52080">
    <property type="entry name" value="Ribosomal proteins L15p and L18e"/>
    <property type="match status" value="1"/>
</dbReference>
<dbReference type="Proteomes" id="UP000572268">
    <property type="component" value="Unassembled WGS sequence"/>
</dbReference>
<dbReference type="Proteomes" id="UP000570595">
    <property type="component" value="Unassembled WGS sequence"/>
</dbReference>
<dbReference type="PANTHER" id="PTHR12934">
    <property type="entry name" value="50S RIBOSOMAL PROTEIN L15"/>
    <property type="match status" value="1"/>
</dbReference>
<dbReference type="InterPro" id="IPR005749">
    <property type="entry name" value="Ribosomal_uL15_bac-type"/>
</dbReference>
<evidence type="ECO:0000313" key="8">
    <source>
        <dbReference type="Proteomes" id="UP000570595"/>
    </source>
</evidence>
<evidence type="ECO:0000256" key="1">
    <source>
        <dbReference type="ARBA" id="ARBA00007320"/>
    </source>
</evidence>
<reference evidence="8 9" key="1">
    <citation type="submission" date="2020-04" db="EMBL/GenBank/DDBJ databases">
        <title>Perkinsus olseni comparative genomics.</title>
        <authorList>
            <person name="Bogema D.R."/>
        </authorList>
    </citation>
    <scope>NUCLEOTIDE SEQUENCE [LARGE SCALE GENOMIC DNA]</scope>
    <source>
        <strain evidence="6">ATCC PRA-179</strain>
        <strain evidence="7">ATCC PRA-31</strain>
    </source>
</reference>
<dbReference type="GO" id="GO:0005762">
    <property type="term" value="C:mitochondrial large ribosomal subunit"/>
    <property type="evidence" value="ECO:0007669"/>
    <property type="project" value="TreeGrafter"/>
</dbReference>
<evidence type="ECO:0000313" key="6">
    <source>
        <dbReference type="EMBL" id="KAF4671179.1"/>
    </source>
</evidence>
<protein>
    <submittedName>
        <fullName evidence="6">Ribosomal protein</fullName>
    </submittedName>
</protein>
<organism evidence="6 8">
    <name type="scientific">Perkinsus olseni</name>
    <name type="common">Perkinsus atlanticus</name>
    <dbReference type="NCBI Taxonomy" id="32597"/>
    <lineage>
        <taxon>Eukaryota</taxon>
        <taxon>Sar</taxon>
        <taxon>Alveolata</taxon>
        <taxon>Perkinsozoa</taxon>
        <taxon>Perkinsea</taxon>
        <taxon>Perkinsida</taxon>
        <taxon>Perkinsidae</taxon>
        <taxon>Perkinsus</taxon>
    </lineage>
</organism>
<dbReference type="OrthoDB" id="361383at2759"/>
<comment type="caution">
    <text evidence="6">The sequence shown here is derived from an EMBL/GenBank/DDBJ whole genome shotgun (WGS) entry which is preliminary data.</text>
</comment>
<dbReference type="InterPro" id="IPR036227">
    <property type="entry name" value="Ribosomal_uL15/eL18_sf"/>
</dbReference>
<dbReference type="Pfam" id="PF00828">
    <property type="entry name" value="Ribosomal_L27A"/>
    <property type="match status" value="1"/>
</dbReference>
<keyword evidence="3" id="KW-0687">Ribonucleoprotein</keyword>
<gene>
    <name evidence="6" type="primary">PRPL15_1</name>
    <name evidence="7" type="synonym">PRPL15_2</name>
    <name evidence="7" type="ORF">FOL46_000026</name>
    <name evidence="6" type="ORF">FOZ61_005402</name>
</gene>